<dbReference type="AlphaFoldDB" id="A0A426QKH7"/>
<name>A0A426QKH7_9GAMM</name>
<sequence>MLILDMQEGTELESIAAAREAETQAPASQWPAPALQLQEHLRPVAERPDPELVRRTLERWLS</sequence>
<protein>
    <submittedName>
        <fullName evidence="1">Uncharacterized protein</fullName>
    </submittedName>
</protein>
<proteinExistence type="predicted"/>
<comment type="caution">
    <text evidence="1">The sequence shown here is derived from an EMBL/GenBank/DDBJ whole genome shotgun (WGS) entry which is preliminary data.</text>
</comment>
<evidence type="ECO:0000313" key="1">
    <source>
        <dbReference type="EMBL" id="RRQ22265.1"/>
    </source>
</evidence>
<reference evidence="1 2" key="1">
    <citation type="journal article" date="2010" name="Int. J. Syst. Evol. Microbiol.">
        <title>Thiohalobacter thiocyanaticus gen. nov., sp. nov., a moderately halophilic, sulfur-oxidizing gammaproteobacterium from hypersaline lakes, that utilizes thiocyanate.</title>
        <authorList>
            <person name="Sorokin D.Y."/>
            <person name="Kovaleva O.L."/>
            <person name="Tourova T.P."/>
            <person name="Muyzer G."/>
        </authorList>
    </citation>
    <scope>NUCLEOTIDE SEQUENCE [LARGE SCALE GENOMIC DNA]</scope>
    <source>
        <strain evidence="1 2">Hrh1</strain>
    </source>
</reference>
<accession>A0A426QKH7</accession>
<gene>
    <name evidence="1" type="ORF">D6C00_10090</name>
</gene>
<dbReference type="Proteomes" id="UP000287798">
    <property type="component" value="Unassembled WGS sequence"/>
</dbReference>
<keyword evidence="2" id="KW-1185">Reference proteome</keyword>
<organism evidence="1 2">
    <name type="scientific">Thiohalobacter thiocyanaticus</name>
    <dbReference type="NCBI Taxonomy" id="585455"/>
    <lineage>
        <taxon>Bacteria</taxon>
        <taxon>Pseudomonadati</taxon>
        <taxon>Pseudomonadota</taxon>
        <taxon>Gammaproteobacteria</taxon>
        <taxon>Thiohalobacterales</taxon>
        <taxon>Thiohalobacteraceae</taxon>
        <taxon>Thiohalobacter</taxon>
    </lineage>
</organism>
<dbReference type="RefSeq" id="WP_125181610.1">
    <property type="nucleotide sequence ID" value="NZ_QZMU01000001.1"/>
</dbReference>
<dbReference type="EMBL" id="QZMU01000001">
    <property type="protein sequence ID" value="RRQ22265.1"/>
    <property type="molecule type" value="Genomic_DNA"/>
</dbReference>
<evidence type="ECO:0000313" key="2">
    <source>
        <dbReference type="Proteomes" id="UP000287798"/>
    </source>
</evidence>